<dbReference type="RefSeq" id="WP_343331981.1">
    <property type="nucleotide sequence ID" value="NZ_JAPOHD010000009.1"/>
</dbReference>
<reference evidence="9" key="1">
    <citation type="submission" date="2022-11" db="EMBL/GenBank/DDBJ databases">
        <title>Marilongibacter aestuarii gen. nov., sp. nov., isolated from tidal flat sediment.</title>
        <authorList>
            <person name="Jiayan W."/>
        </authorList>
    </citation>
    <scope>NUCLEOTIDE SEQUENCE</scope>
    <source>
        <strain evidence="9">Z1-6</strain>
    </source>
</reference>
<dbReference type="GO" id="GO:0005886">
    <property type="term" value="C:plasma membrane"/>
    <property type="evidence" value="ECO:0007669"/>
    <property type="project" value="UniProtKB-SubCell"/>
</dbReference>
<feature type="transmembrane region" description="Helical" evidence="7">
    <location>
        <begin position="303"/>
        <end position="331"/>
    </location>
</feature>
<keyword evidence="10" id="KW-1185">Reference proteome</keyword>
<dbReference type="Pfam" id="PF02687">
    <property type="entry name" value="FtsX"/>
    <property type="match status" value="1"/>
</dbReference>
<evidence type="ECO:0000256" key="4">
    <source>
        <dbReference type="ARBA" id="ARBA00022989"/>
    </source>
</evidence>
<sequence length="388" mass="43789">MNPLKLVLKELFYRKVSSLIIFVTVIAASTVFVAIYTLSKASENETRKIMREQGLNLYIFPKGTNLIDFYAVNNTPTFPENYIDTLSESKTFDAVRHLTGILQLKYPNWIDPNGSRHQIVVMGYKDEAIQRYLRKQELMGFDVPQGKVHIGALLSMNIPEGEKFKITGNDGEQYEFEIAQRLEEGKGMLDQGVAFHLDDLQKLLNMEGKINKIEALGCVCHDGRIKNARQQVQGIFPDLEVTEVSSIANARENQRQMMNKYGSFIIPFILIVAMLISALLFYSNVNSRKNEIGIMKAMGKSKLFIVLIILLKAFIIGLLGSFIGFFAGSFIAEYFGKEIFSFTAASIKPLWWLLGSSLVIFPVLWMISSWIPALLATRIDAAKTLSQE</sequence>
<keyword evidence="5 7" id="KW-0472">Membrane</keyword>
<evidence type="ECO:0000256" key="7">
    <source>
        <dbReference type="SAM" id="Phobius"/>
    </source>
</evidence>
<dbReference type="EMBL" id="JAPOHD010000009">
    <property type="protein sequence ID" value="MCY1719644.1"/>
    <property type="molecule type" value="Genomic_DNA"/>
</dbReference>
<comment type="subcellular location">
    <subcellularLocation>
        <location evidence="1">Cell membrane</location>
        <topology evidence="1">Multi-pass membrane protein</topology>
    </subcellularLocation>
</comment>
<dbReference type="InterPro" id="IPR050250">
    <property type="entry name" value="Macrolide_Exporter_MacB"/>
</dbReference>
<keyword evidence="4 7" id="KW-1133">Transmembrane helix</keyword>
<dbReference type="InterPro" id="IPR003838">
    <property type="entry name" value="ABC3_permease_C"/>
</dbReference>
<protein>
    <submittedName>
        <fullName evidence="9">FtsX-like permease family protein</fullName>
    </submittedName>
</protein>
<comment type="caution">
    <text evidence="9">The sequence shown here is derived from an EMBL/GenBank/DDBJ whole genome shotgun (WGS) entry which is preliminary data.</text>
</comment>
<evidence type="ECO:0000256" key="5">
    <source>
        <dbReference type="ARBA" id="ARBA00023136"/>
    </source>
</evidence>
<feature type="transmembrane region" description="Helical" evidence="7">
    <location>
        <begin position="12"/>
        <end position="38"/>
    </location>
</feature>
<organism evidence="9 10">
    <name type="scientific">Draconibacterium aestuarii</name>
    <dbReference type="NCBI Taxonomy" id="2998507"/>
    <lineage>
        <taxon>Bacteria</taxon>
        <taxon>Pseudomonadati</taxon>
        <taxon>Bacteroidota</taxon>
        <taxon>Bacteroidia</taxon>
        <taxon>Marinilabiliales</taxon>
        <taxon>Prolixibacteraceae</taxon>
        <taxon>Draconibacterium</taxon>
    </lineage>
</organism>
<dbReference type="Proteomes" id="UP001145087">
    <property type="component" value="Unassembled WGS sequence"/>
</dbReference>
<evidence type="ECO:0000256" key="2">
    <source>
        <dbReference type="ARBA" id="ARBA00022475"/>
    </source>
</evidence>
<evidence type="ECO:0000259" key="8">
    <source>
        <dbReference type="Pfam" id="PF02687"/>
    </source>
</evidence>
<dbReference type="GO" id="GO:0022857">
    <property type="term" value="F:transmembrane transporter activity"/>
    <property type="evidence" value="ECO:0007669"/>
    <property type="project" value="TreeGrafter"/>
</dbReference>
<comment type="similarity">
    <text evidence="6">Belongs to the ABC-4 integral membrane protein family.</text>
</comment>
<dbReference type="AlphaFoldDB" id="A0A9X3F315"/>
<dbReference type="PANTHER" id="PTHR30572:SF4">
    <property type="entry name" value="ABC TRANSPORTER PERMEASE YTRF"/>
    <property type="match status" value="1"/>
</dbReference>
<feature type="transmembrane region" description="Helical" evidence="7">
    <location>
        <begin position="351"/>
        <end position="375"/>
    </location>
</feature>
<accession>A0A9X3F315</accession>
<evidence type="ECO:0000313" key="9">
    <source>
        <dbReference type="EMBL" id="MCY1719644.1"/>
    </source>
</evidence>
<keyword evidence="2" id="KW-1003">Cell membrane</keyword>
<evidence type="ECO:0000313" key="10">
    <source>
        <dbReference type="Proteomes" id="UP001145087"/>
    </source>
</evidence>
<name>A0A9X3F315_9BACT</name>
<gene>
    <name evidence="9" type="ORF">OU798_04785</name>
</gene>
<feature type="domain" description="ABC3 transporter permease C-terminal" evidence="8">
    <location>
        <begin position="264"/>
        <end position="380"/>
    </location>
</feature>
<evidence type="ECO:0000256" key="1">
    <source>
        <dbReference type="ARBA" id="ARBA00004651"/>
    </source>
</evidence>
<proteinExistence type="inferred from homology"/>
<evidence type="ECO:0000256" key="6">
    <source>
        <dbReference type="ARBA" id="ARBA00038076"/>
    </source>
</evidence>
<feature type="transmembrane region" description="Helical" evidence="7">
    <location>
        <begin position="261"/>
        <end position="282"/>
    </location>
</feature>
<keyword evidence="3 7" id="KW-0812">Transmembrane</keyword>
<evidence type="ECO:0000256" key="3">
    <source>
        <dbReference type="ARBA" id="ARBA00022692"/>
    </source>
</evidence>
<dbReference type="PANTHER" id="PTHR30572">
    <property type="entry name" value="MEMBRANE COMPONENT OF TRANSPORTER-RELATED"/>
    <property type="match status" value="1"/>
</dbReference>